<feature type="domain" description="DUF547" evidence="2">
    <location>
        <begin position="673"/>
        <end position="798"/>
    </location>
</feature>
<evidence type="ECO:0000259" key="2">
    <source>
        <dbReference type="Pfam" id="PF04784"/>
    </source>
</evidence>
<dbReference type="PANTHER" id="PTHR31616:SF0">
    <property type="entry name" value="GLUCAN 1,4-ALPHA-GLUCOSIDASE"/>
    <property type="match status" value="1"/>
</dbReference>
<dbReference type="InterPro" id="IPR045582">
    <property type="entry name" value="Trehalase-like_N"/>
</dbReference>
<dbReference type="Pfam" id="PF19291">
    <property type="entry name" value="TREH_N"/>
    <property type="match status" value="1"/>
</dbReference>
<dbReference type="OrthoDB" id="3902805at2"/>
<dbReference type="EMBL" id="CP001124">
    <property type="protein sequence ID" value="ACH37321.1"/>
    <property type="molecule type" value="Genomic_DNA"/>
</dbReference>
<dbReference type="HOGENOM" id="CLU_010399_3_1_7"/>
<dbReference type="Pfam" id="PF00723">
    <property type="entry name" value="Glyco_hydro_15"/>
    <property type="match status" value="1"/>
</dbReference>
<evidence type="ECO:0000259" key="3">
    <source>
        <dbReference type="Pfam" id="PF19291"/>
    </source>
</evidence>
<dbReference type="CAZy" id="GH15">
    <property type="family name" value="Glycoside Hydrolase Family 15"/>
</dbReference>
<organism evidence="4 5">
    <name type="scientific">Citrifermentans bemidjiense (strain ATCC BAA-1014 / DSM 16622 / JCM 12645 / Bem)</name>
    <name type="common">Geobacter bemidjiensis</name>
    <dbReference type="NCBI Taxonomy" id="404380"/>
    <lineage>
        <taxon>Bacteria</taxon>
        <taxon>Pseudomonadati</taxon>
        <taxon>Thermodesulfobacteriota</taxon>
        <taxon>Desulfuromonadia</taxon>
        <taxon>Geobacterales</taxon>
        <taxon>Geobacteraceae</taxon>
        <taxon>Citrifermentans</taxon>
    </lineage>
</organism>
<protein>
    <submittedName>
        <fullName evidence="4">Glycoside hydrolase, family 15, DUF547-containing</fullName>
    </submittedName>
</protein>
<keyword evidence="5" id="KW-1185">Reference proteome</keyword>
<dbReference type="Gene3D" id="1.50.10.10">
    <property type="match status" value="1"/>
</dbReference>
<reference evidence="4 5" key="2">
    <citation type="journal article" date="2010" name="BMC Genomics">
        <title>The genome of Geobacter bemidjiensis, exemplar for the subsurface clade of Geobacter species that predominate in Fe(III)-reducing subsurface environments.</title>
        <authorList>
            <person name="Aklujkar M."/>
            <person name="Young N.D."/>
            <person name="Holmes D."/>
            <person name="Chavan M."/>
            <person name="Risso C."/>
            <person name="Kiss H.E."/>
            <person name="Han C.S."/>
            <person name="Land M.L."/>
            <person name="Lovley D.R."/>
        </authorList>
    </citation>
    <scope>NUCLEOTIDE SEQUENCE [LARGE SCALE GENOMIC DNA]</scope>
    <source>
        <strain evidence="5">ATCC BAA-1014 / DSM 16622 / JCM 12645 / Bem</strain>
    </source>
</reference>
<dbReference type="Proteomes" id="UP000008825">
    <property type="component" value="Chromosome"/>
</dbReference>
<dbReference type="STRING" id="404380.Gbem_0290"/>
<dbReference type="Pfam" id="PF04784">
    <property type="entry name" value="DUF547"/>
    <property type="match status" value="1"/>
</dbReference>
<proteinExistence type="predicted"/>
<accession>B5EA23</accession>
<reference evidence="4 5" key="1">
    <citation type="submission" date="2008-07" db="EMBL/GenBank/DDBJ databases">
        <title>Complete sequence of Geobacter bemidjiensis BEM.</title>
        <authorList>
            <consortium name="US DOE Joint Genome Institute"/>
            <person name="Lucas S."/>
            <person name="Copeland A."/>
            <person name="Lapidus A."/>
            <person name="Glavina del Rio T."/>
            <person name="Dalin E."/>
            <person name="Tice H."/>
            <person name="Bruce D."/>
            <person name="Goodwin L."/>
            <person name="Pitluck S."/>
            <person name="Kiss H."/>
            <person name="Brettin T."/>
            <person name="Detter J.C."/>
            <person name="Han C."/>
            <person name="Kuske C.R."/>
            <person name="Schmutz J."/>
            <person name="Larimer F."/>
            <person name="Land M."/>
            <person name="Hauser L."/>
            <person name="Kyrpides N."/>
            <person name="Lykidis A."/>
            <person name="Lovley D."/>
            <person name="Richardson P."/>
        </authorList>
    </citation>
    <scope>NUCLEOTIDE SEQUENCE [LARGE SCALE GENOMIC DNA]</scope>
    <source>
        <strain evidence="5">ATCC BAA-1014 / DSM 16622 / JCM 12645 / Bem</strain>
    </source>
</reference>
<dbReference type="InterPro" id="IPR006869">
    <property type="entry name" value="DUF547"/>
</dbReference>
<dbReference type="GO" id="GO:0005975">
    <property type="term" value="P:carbohydrate metabolic process"/>
    <property type="evidence" value="ECO:0007669"/>
    <property type="project" value="InterPro"/>
</dbReference>
<feature type="domain" description="GH15-like" evidence="1">
    <location>
        <begin position="227"/>
        <end position="590"/>
    </location>
</feature>
<evidence type="ECO:0000259" key="1">
    <source>
        <dbReference type="Pfam" id="PF00723"/>
    </source>
</evidence>
<evidence type="ECO:0000313" key="5">
    <source>
        <dbReference type="Proteomes" id="UP000008825"/>
    </source>
</evidence>
<evidence type="ECO:0000313" key="4">
    <source>
        <dbReference type="EMBL" id="ACH37321.1"/>
    </source>
</evidence>
<dbReference type="KEGG" id="gbm:Gbem_0290"/>
<dbReference type="InterPro" id="IPR008928">
    <property type="entry name" value="6-hairpin_glycosidase_sf"/>
</dbReference>
<sequence length="869" mass="98542">MYKKISDYGIIGNMHSVALIGNDGAIDWLCLPHLDSPSVFAALLDADDGGSFSITPEGEWDSVLGYLEDSNILAGRFRTRSGSYTLTDFMQVPPPSDREPQPHEFLLVRLLQVDRGRVRVKVSFDPRFDYGRGRPEFTILPGQCVLAASGSEQLRLCTSGKLTLNNGHAEGTWELHEGERIALQLYYGRSEPDRFSELDAERVLVETLDFWRNWLYGSGTGFFNDLGPHREQVIRSLLTLKLLTYQPRGTMAAAATTSLPETIGGVRNWDYRYSWVRDTSMALAALFEVGHVNETEQYLDWIEKVIVKNKQNELQVMYRMDGSSNLNEFELRHLEGFRGSKPVRIGNGAATQKQFSIYGHVLMGADHLVSLDREVTEEMWHGLGLMCEFAKHHWREPDWSIWEMRSDPRHYVHSKAMCGITLDRGVNIAARTGRQPGEDWERTRDEIRDDVMQHGWSAQRQAFVLHYETDALDASSLLMSMNGFIPYEDPRMLATVEAIRLDLSYNGFIYRYHADDGLPGREGTFLACTLWLITNLANQHELEEAELLLNKVEEVAGSLHLLAEEYDPIWQEQLGNFPQAFSHEAYITAATMVTNVSGELRRNPKQQQYLLLQEEEKEVEAGFDPVLLAELVDEVVREGGCHPGYGKDGSGDLAKRVGKMLAQLRWFDLARLQERQEKISFWCNLFNLLVLHGVLSLRVKESVREVPRFYRRLGCRIGDELFTADIILHGILRGNRPSPGWLIPPLPAGDPRLANSIRLSDPRFLCAICTGTASSAPMTPLRPESLDADLNAAVRSFLEREAKVDAERKVLVLSRIFKWYDDFGKSPHDVAVFVAGFLGESAGRPIREHPESYQLEYAGFDWRVPTGRT</sequence>
<dbReference type="AlphaFoldDB" id="B5EA23"/>
<dbReference type="InterPro" id="IPR011613">
    <property type="entry name" value="GH15-like"/>
</dbReference>
<dbReference type="GO" id="GO:0004553">
    <property type="term" value="F:hydrolase activity, hydrolyzing O-glycosyl compounds"/>
    <property type="evidence" value="ECO:0007669"/>
    <property type="project" value="TreeGrafter"/>
</dbReference>
<dbReference type="RefSeq" id="WP_012528729.1">
    <property type="nucleotide sequence ID" value="NC_011146.1"/>
</dbReference>
<feature type="domain" description="Trehalase-like N-terminal" evidence="3">
    <location>
        <begin position="5"/>
        <end position="136"/>
    </location>
</feature>
<dbReference type="eggNOG" id="COG3387">
    <property type="taxonomic scope" value="Bacteria"/>
</dbReference>
<dbReference type="PANTHER" id="PTHR31616">
    <property type="entry name" value="TREHALASE"/>
    <property type="match status" value="1"/>
</dbReference>
<dbReference type="InterPro" id="IPR012341">
    <property type="entry name" value="6hp_glycosidase-like_sf"/>
</dbReference>
<dbReference type="SUPFAM" id="SSF48208">
    <property type="entry name" value="Six-hairpin glycosidases"/>
    <property type="match status" value="1"/>
</dbReference>
<gene>
    <name evidence="4" type="ordered locus">Gbem_0290</name>
</gene>
<name>B5EA23_CITBB</name>
<keyword evidence="4" id="KW-0378">Hydrolase</keyword>